<feature type="region of interest" description="Disordered" evidence="1">
    <location>
        <begin position="95"/>
        <end position="148"/>
    </location>
</feature>
<proteinExistence type="predicted"/>
<reference evidence="2 3" key="1">
    <citation type="journal article" date="2023" name="Res Sq">
        <title>Genomic and morphological characterization of Knufia obscura isolated from the Mars 2020 spacecraft assembly facility.</title>
        <authorList>
            <person name="Chander A.M."/>
            <person name="Teixeira M.M."/>
            <person name="Singh N.K."/>
            <person name="Williams M.P."/>
            <person name="Parker C.W."/>
            <person name="Leo P."/>
            <person name="Stajich J.E."/>
            <person name="Torok T."/>
            <person name="Tighe S."/>
            <person name="Mason C.E."/>
            <person name="Venkateswaran K."/>
        </authorList>
    </citation>
    <scope>NUCLEOTIDE SEQUENCE [LARGE SCALE GENOMIC DNA]</scope>
    <source>
        <strain evidence="2 3">CCFEE 5817</strain>
    </source>
</reference>
<accession>A0ABR0RXR2</accession>
<comment type="caution">
    <text evidence="2">The sequence shown here is derived from an EMBL/GenBank/DDBJ whole genome shotgun (WGS) entry which is preliminary data.</text>
</comment>
<feature type="region of interest" description="Disordered" evidence="1">
    <location>
        <begin position="1131"/>
        <end position="1150"/>
    </location>
</feature>
<gene>
    <name evidence="2" type="ORF">PMZ80_002578</name>
</gene>
<feature type="compositionally biased region" description="Polar residues" evidence="1">
    <location>
        <begin position="1288"/>
        <end position="1308"/>
    </location>
</feature>
<feature type="compositionally biased region" description="Basic and acidic residues" evidence="1">
    <location>
        <begin position="1346"/>
        <end position="1358"/>
    </location>
</feature>
<feature type="region of interest" description="Disordered" evidence="1">
    <location>
        <begin position="1396"/>
        <end position="1457"/>
    </location>
</feature>
<keyword evidence="3" id="KW-1185">Reference proteome</keyword>
<feature type="compositionally biased region" description="Pro residues" evidence="1">
    <location>
        <begin position="107"/>
        <end position="130"/>
    </location>
</feature>
<name>A0ABR0RXR2_9EURO</name>
<feature type="compositionally biased region" description="Polar residues" evidence="1">
    <location>
        <begin position="1401"/>
        <end position="1418"/>
    </location>
</feature>
<protein>
    <submittedName>
        <fullName evidence="2">Uncharacterized protein</fullName>
    </submittedName>
</protein>
<organism evidence="2 3">
    <name type="scientific">Knufia obscura</name>
    <dbReference type="NCBI Taxonomy" id="1635080"/>
    <lineage>
        <taxon>Eukaryota</taxon>
        <taxon>Fungi</taxon>
        <taxon>Dikarya</taxon>
        <taxon>Ascomycota</taxon>
        <taxon>Pezizomycotina</taxon>
        <taxon>Eurotiomycetes</taxon>
        <taxon>Chaetothyriomycetidae</taxon>
        <taxon>Chaetothyriales</taxon>
        <taxon>Trichomeriaceae</taxon>
        <taxon>Knufia</taxon>
    </lineage>
</organism>
<evidence type="ECO:0000313" key="2">
    <source>
        <dbReference type="EMBL" id="KAK5945373.1"/>
    </source>
</evidence>
<sequence length="1498" mass="168697">MHGARVSTTVPAASDIVKASSLHSDLFYKVPISRLLQIERHRGFEHEEHSHGLRRHQQSQSFDHITVCPLHSRFANTKYALTPPSTPVTVFRRSFSAQTCRQRSPPATSPRQPPRPNPRPLPPRAPPPQRGPLSPVYGRPAPEPSYTDADFANIVATSEDYERKKQADRRANLEYERAYDQLLFGIQHAQKKLVQYGFDEYPTVSVRQLVLDALHETRINYLAQVGRSLDNFRASADRQLKLAVLTGRRDYKLYCLQQQRSRVEHKLARIEKQIVDVYKPMVATLQRALGQIDQKFSELSFSHKEAKFVTKWMEWRAHQLEVQRNRVSASLLNLKAVGADLYTSQTLIDQVIDPAMALARLIRSLIALDPTSRYPKRLFDLRRRVAYLLPSFVAMGGLIAQGHEWRRLHRKHHISFRLPEAVDHEALYELLKTGLDWSQSNGRRMVELAAHVREWSKIGRGKAAAPEHKLDSVVRMLKEHIIGLNELGQGIDELMPDGFVLSSSAMEHKVGLAKYAILAPFYSYAQARSSTEVLLMNGLKNKYSGGMDPNSDLRDRNKGVISFGSPSFTQFVDWVAATISVQRSLTRDFYRLVNQLIIDVITISLQRPKATYEAAWMTTKNDELAQQHETRQALANIVKHARQAGLEPTTDTPVFEPLRLLGALDLYSRSNVPVKYLISDPHASRVLEGLEQCPLLGMQAFISRGLQYMLLATTAEVFIFEGEHFQHGPRNGSFFKRLLEDANIVKVTHDLPTLNEHFAKSGVIPRSVFDIKSRNPPRSVRRSDRAKDGPPLYSLPRTWMTISNKSMLEVMCHLAFIPTYNLITFLNAMDTSTMKNFPSHLQQSIRQSQEHLRAQAGEPISFGPLIWDREATAQSRLWPKTFTALHAKVEAGRPTMVEFVQAIARDLTRKLSLQSKHSIKLSPQELNSEELRTQLTAYYLYTSFGMGLPAIRNLLSIENPAKAILRVSTQLRMRLYDDHRSRLREAASQMDKSLVDRVKQFTWNKVSNMARSLTGIKKSKSTTETSTGETNIAAESFQDPYLRENEIRTPWTLRKIESGAGTRSLEVEDVTRFPLGDHEIRPITTEGRAVSKKQTQPLEVGFSDAPVQHAYMDEDDYRPTWFRDIEAEDMVSSATEAPSQIPRPRDGRLKLARQQKVQSTIEAKAKAKAEAKLEKAALRKQKQAVNGRDLSRGSAGNSDAILTERRHELQSTSSPAQARKKKPAIEYESRQNIDHGAVLAEEHQNYEAYLAAEEEARRTYERTVANARARHLKRDTRLPDDLAPPVNVHSTSKPEVNNAVPSLTQSTKPQRKRKAAVNASKPSSSTSMQLPSSDLAPLEPSQTETETMHSTENAHDEFSNPFFSNVVTVAEPGRSSMATQNHHQPDPIAGLSALAKGESVVPSSAPGNTESAKSTTNKPAIKGDETEQSSDPSPSRRTKTRRVRALQGNTSRVIRYKTAMSERPILRKPYASKGGLPDFIRDTVAARRTEAASKASTG</sequence>
<evidence type="ECO:0000313" key="3">
    <source>
        <dbReference type="Proteomes" id="UP001334248"/>
    </source>
</evidence>
<evidence type="ECO:0000256" key="1">
    <source>
        <dbReference type="SAM" id="MobiDB-lite"/>
    </source>
</evidence>
<feature type="compositionally biased region" description="Low complexity" evidence="1">
    <location>
        <begin position="1320"/>
        <end position="1333"/>
    </location>
</feature>
<feature type="region of interest" description="Disordered" evidence="1">
    <location>
        <begin position="1179"/>
        <end position="1199"/>
    </location>
</feature>
<dbReference type="EMBL" id="JAVHJV010000002">
    <property type="protein sequence ID" value="KAK5945373.1"/>
    <property type="molecule type" value="Genomic_DNA"/>
</dbReference>
<dbReference type="Proteomes" id="UP001334248">
    <property type="component" value="Unassembled WGS sequence"/>
</dbReference>
<dbReference type="RefSeq" id="XP_064733463.1">
    <property type="nucleotide sequence ID" value="XM_064871010.1"/>
</dbReference>
<dbReference type="GeneID" id="89996027"/>
<feature type="region of interest" description="Disordered" evidence="1">
    <location>
        <begin position="1271"/>
        <end position="1361"/>
    </location>
</feature>